<sequence>MFDEKTTISFNGKEYSQYHGSPFDRGSADSWYSRPQHPHKGGVGGESGPRVETLTAEETEAYYAGYEYNEAHGGKKSWD</sequence>
<evidence type="ECO:0000313" key="2">
    <source>
        <dbReference type="EMBL" id="CAB4241773.1"/>
    </source>
</evidence>
<name>A0A6J5TAF2_9CAUD</name>
<reference evidence="2" key="1">
    <citation type="submission" date="2020-05" db="EMBL/GenBank/DDBJ databases">
        <authorList>
            <person name="Chiriac C."/>
            <person name="Salcher M."/>
            <person name="Ghai R."/>
            <person name="Kavagutti S V."/>
        </authorList>
    </citation>
    <scope>NUCLEOTIDE SEQUENCE</scope>
</reference>
<protein>
    <submittedName>
        <fullName evidence="2">Uncharacterized protein</fullName>
    </submittedName>
</protein>
<feature type="region of interest" description="Disordered" evidence="1">
    <location>
        <begin position="13"/>
        <end position="51"/>
    </location>
</feature>
<accession>A0A6J5TAF2</accession>
<evidence type="ECO:0000256" key="1">
    <source>
        <dbReference type="SAM" id="MobiDB-lite"/>
    </source>
</evidence>
<organism evidence="2">
    <name type="scientific">uncultured Caudovirales phage</name>
    <dbReference type="NCBI Taxonomy" id="2100421"/>
    <lineage>
        <taxon>Viruses</taxon>
        <taxon>Duplodnaviria</taxon>
        <taxon>Heunggongvirae</taxon>
        <taxon>Uroviricota</taxon>
        <taxon>Caudoviricetes</taxon>
        <taxon>Peduoviridae</taxon>
        <taxon>Maltschvirus</taxon>
        <taxon>Maltschvirus maltsch</taxon>
    </lineage>
</organism>
<proteinExistence type="predicted"/>
<gene>
    <name evidence="2" type="ORF">UFOVP71_311</name>
</gene>
<dbReference type="EMBL" id="LR797824">
    <property type="protein sequence ID" value="CAB4241773.1"/>
    <property type="molecule type" value="Genomic_DNA"/>
</dbReference>